<proteinExistence type="inferred from homology"/>
<feature type="binding site" evidence="11">
    <location>
        <position position="700"/>
    </location>
    <ligand>
        <name>Zn(2+)</name>
        <dbReference type="ChEBI" id="CHEBI:29105"/>
        <note>catalytic</note>
    </ligand>
</feature>
<dbReference type="SUPFAM" id="SSF51556">
    <property type="entry name" value="Metallo-dependent hydrolases"/>
    <property type="match status" value="1"/>
</dbReference>
<dbReference type="FunFam" id="3.20.20.140:FF:000035">
    <property type="entry name" value="Probable amp deaminase"/>
    <property type="match status" value="1"/>
</dbReference>
<feature type="active site" description="Proton acceptor" evidence="9">
    <location>
        <position position="990"/>
    </location>
</feature>
<feature type="compositionally biased region" description="Basic and acidic residues" evidence="12">
    <location>
        <begin position="271"/>
        <end position="280"/>
    </location>
</feature>
<evidence type="ECO:0000256" key="1">
    <source>
        <dbReference type="ARBA" id="ARBA00004955"/>
    </source>
</evidence>
<comment type="pathway">
    <text evidence="1">Purine metabolism; IMP biosynthesis via salvage pathway; IMP from AMP: step 1/1.</text>
</comment>
<feature type="region of interest" description="Disordered" evidence="12">
    <location>
        <begin position="404"/>
        <end position="488"/>
    </location>
</feature>
<feature type="binding site" evidence="11">
    <location>
        <position position="1045"/>
    </location>
    <ligand>
        <name>Zn(2+)</name>
        <dbReference type="ChEBI" id="CHEBI:29105"/>
        <note>catalytic</note>
    </ligand>
</feature>
<dbReference type="GO" id="GO:0032264">
    <property type="term" value="P:IMP salvage"/>
    <property type="evidence" value="ECO:0007669"/>
    <property type="project" value="UniProtKB-UniPathway"/>
</dbReference>
<dbReference type="PANTHER" id="PTHR11359">
    <property type="entry name" value="AMP DEAMINASE"/>
    <property type="match status" value="1"/>
</dbReference>
<dbReference type="UniPathway" id="UPA00591">
    <property type="reaction ID" value="UER00663"/>
</dbReference>
<evidence type="ECO:0000256" key="7">
    <source>
        <dbReference type="ARBA" id="ARBA00023080"/>
    </source>
</evidence>
<feature type="compositionally biased region" description="Basic and acidic residues" evidence="12">
    <location>
        <begin position="362"/>
        <end position="372"/>
    </location>
</feature>
<organism evidence="13">
    <name type="scientific">Micromonas pusilla</name>
    <name type="common">Picoplanktonic green alga</name>
    <name type="synonym">Chromulina pusilla</name>
    <dbReference type="NCBI Taxonomy" id="38833"/>
    <lineage>
        <taxon>Eukaryota</taxon>
        <taxon>Viridiplantae</taxon>
        <taxon>Chlorophyta</taxon>
        <taxon>Mamiellophyceae</taxon>
        <taxon>Mamiellales</taxon>
        <taxon>Mamiellaceae</taxon>
        <taxon>Micromonas</taxon>
    </lineage>
</organism>
<keyword evidence="7" id="KW-0546">Nucleotide metabolism</keyword>
<dbReference type="GO" id="GO:0046872">
    <property type="term" value="F:metal ion binding"/>
    <property type="evidence" value="ECO:0007669"/>
    <property type="project" value="UniProtKB-KW"/>
</dbReference>
<comment type="cofactor">
    <cofactor evidence="11">
        <name>Zn(2+)</name>
        <dbReference type="ChEBI" id="CHEBI:29105"/>
    </cofactor>
    <text evidence="11">Binds 1 zinc ion per subunit.</text>
</comment>
<evidence type="ECO:0000256" key="12">
    <source>
        <dbReference type="SAM" id="MobiDB-lite"/>
    </source>
</evidence>
<dbReference type="EC" id="3.5.4.6" evidence="3"/>
<comment type="catalytic activity">
    <reaction evidence="8">
        <text>AMP + H2O + H(+) = IMP + NH4(+)</text>
        <dbReference type="Rhea" id="RHEA:14777"/>
        <dbReference type="ChEBI" id="CHEBI:15377"/>
        <dbReference type="ChEBI" id="CHEBI:15378"/>
        <dbReference type="ChEBI" id="CHEBI:28938"/>
        <dbReference type="ChEBI" id="CHEBI:58053"/>
        <dbReference type="ChEBI" id="CHEBI:456215"/>
        <dbReference type="EC" id="3.5.4.6"/>
    </reaction>
</comment>
<evidence type="ECO:0000313" key="13">
    <source>
        <dbReference type="EMBL" id="CAD8443979.1"/>
    </source>
</evidence>
<dbReference type="PROSITE" id="PS00485">
    <property type="entry name" value="A_DEAMINASE"/>
    <property type="match status" value="1"/>
</dbReference>
<evidence type="ECO:0000256" key="2">
    <source>
        <dbReference type="ARBA" id="ARBA00006676"/>
    </source>
</evidence>
<dbReference type="FunFam" id="4.10.800.20:FF:000001">
    <property type="entry name" value="AMP deaminase"/>
    <property type="match status" value="1"/>
</dbReference>
<feature type="compositionally biased region" description="Basic and acidic residues" evidence="12">
    <location>
        <begin position="458"/>
        <end position="472"/>
    </location>
</feature>
<dbReference type="PANTHER" id="PTHR11359:SF0">
    <property type="entry name" value="AMP DEAMINASE"/>
    <property type="match status" value="1"/>
</dbReference>
<dbReference type="InterPro" id="IPR006650">
    <property type="entry name" value="A/AMP_deam_AS"/>
</dbReference>
<evidence type="ECO:0000256" key="3">
    <source>
        <dbReference type="ARBA" id="ARBA00012775"/>
    </source>
</evidence>
<evidence type="ECO:0000256" key="10">
    <source>
        <dbReference type="PIRSR" id="PIRSR606329-2"/>
    </source>
</evidence>
<dbReference type="CDD" id="cd01319">
    <property type="entry name" value="AMPD"/>
    <property type="match status" value="1"/>
</dbReference>
<gene>
    <name evidence="13" type="ORF">MSP1401_LOCUS8202</name>
</gene>
<feature type="compositionally biased region" description="Low complexity" evidence="12">
    <location>
        <begin position="404"/>
        <end position="416"/>
    </location>
</feature>
<evidence type="ECO:0000256" key="6">
    <source>
        <dbReference type="ARBA" id="ARBA00022833"/>
    </source>
</evidence>
<dbReference type="InterPro" id="IPR006329">
    <property type="entry name" value="AMPD"/>
</dbReference>
<dbReference type="GO" id="GO:0046033">
    <property type="term" value="P:AMP metabolic process"/>
    <property type="evidence" value="ECO:0007669"/>
    <property type="project" value="TreeGrafter"/>
</dbReference>
<dbReference type="Pfam" id="PF19326">
    <property type="entry name" value="AMP_deaminase"/>
    <property type="match status" value="1"/>
</dbReference>
<sequence>MSGSGESGGTLARAGVFLAGSLLGAALAGASVYSSTYARRASAVSGDVPGDGHPPAADGDSDRRDEHRRRHLSEAHASSSPRRHRRDDGGDGGDGVGRSNRRRGGHGSSVNSKSTHAHHRSGSSSLSRGGSARLEHDLGSDAATQSPDPADTSEEEADHLADDFESQNSQNAAPSSRGRAGSRPGSRPGSQASRRPPVSITSDDLKHDLKDLTQGAPPKKPKSSPARPSIDQSGLPRNMPAARATHVASAWSPRSPARGKNVANMSSSRGKLGDGDRSEFTEASEFESDGDHLVADVKVISTPVSARKTSFADEKDNARRPSPLAANAADRTFTASLSPKRPPAQEETPNRTDGVPEPSAGTHEKNAATAESDKRVLAFVGAETPTSAAARGAARAVAAVDDPTLGLAPGTAAPAPRVLGEASSPLGESGARPPAVARALGDTFSAAGGRPGTSQDSPARDDGGGGDARDASLRSQRSLPLEQENDSSTAHYEYGRVLAPDDELTSECEEVCLMLEHCMALRDEYVFQSETERDPSKGAPCLTGAVEVPPVESLPPKSNHAFEMVAGVMHVYEVIHDDEGNADRVSSRGDENLVRTETENATRDVLPDSDDSLSSDFSARGKKRRLLFAPPATATRFFHDMHAVLRVHSYGPSKSFCHKRLNLTEQKFSLHVMLNADREFLEQKSAPHRDFYNVRKVDTHVHHSACMNQKHLLRFIKSKLKKEAHEQVIYRDGKFLNLREVFESINLSGYDLNVDTLDMRADKDTFHRFDRFNLKYNPCGQSRLREVFIKQDNLIRGRYLAEITKEVINDLEANKYQMAEYRISIYGRRLAEWDTLASWVLNNRVVSKNVVWLIQIPRLYNVYKSQGTMQNFQQMLDNIFVPLFEVTVDPSSHPALHTFLQLVVGFDMVDDESKPERRPSKHMRAPEEWDVAHNPAFAYYAYYVYANLYSLNKLREAKGLNVITFRPHAGEAGDLDHLAAAFLLTKNIAHGINLRKSPVLQYLYYLAEIGLNMSPLSNNSLFLDYHRNPFPVFFARGLRVALSTDDPLQIHMTKEPLVEEYSVAAQVWKMSAADLCEVARNSVLNSDFPHGDKQHWVGARYWEPGPRGNDIKRTNVPNVRVQFRHDVLEAEKALIRAGVAQATAKGRALHVS</sequence>
<keyword evidence="5" id="KW-0378">Hydrolase</keyword>
<keyword evidence="6 11" id="KW-0862">Zinc</keyword>
<dbReference type="AlphaFoldDB" id="A0A7S0D868"/>
<feature type="region of interest" description="Disordered" evidence="12">
    <location>
        <begin position="581"/>
        <end position="617"/>
    </location>
</feature>
<feature type="binding site" evidence="10">
    <location>
        <begin position="1046"/>
        <end position="1049"/>
    </location>
    <ligand>
        <name>substrate</name>
    </ligand>
</feature>
<dbReference type="NCBIfam" id="TIGR01429">
    <property type="entry name" value="AMP_deaminase"/>
    <property type="match status" value="1"/>
</dbReference>
<feature type="compositionally biased region" description="Low complexity" evidence="12">
    <location>
        <begin position="172"/>
        <end position="197"/>
    </location>
</feature>
<protein>
    <recommendedName>
        <fullName evidence="3">AMP deaminase</fullName>
        <ecNumber evidence="3">3.5.4.6</ecNumber>
    </recommendedName>
</protein>
<dbReference type="InterPro" id="IPR032466">
    <property type="entry name" value="Metal_Hydrolase"/>
</dbReference>
<accession>A0A7S0D868</accession>
<feature type="binding site" evidence="11">
    <location>
        <position position="702"/>
    </location>
    <ligand>
        <name>Zn(2+)</name>
        <dbReference type="ChEBI" id="CHEBI:29105"/>
        <note>catalytic</note>
    </ligand>
</feature>
<feature type="binding site" evidence="10">
    <location>
        <position position="702"/>
    </location>
    <ligand>
        <name>substrate</name>
    </ligand>
</feature>
<feature type="binding site" evidence="10">
    <location>
        <position position="971"/>
    </location>
    <ligand>
        <name>substrate</name>
    </ligand>
</feature>
<evidence type="ECO:0000256" key="9">
    <source>
        <dbReference type="PIRSR" id="PIRSR606329-1"/>
    </source>
</evidence>
<feature type="compositionally biased region" description="Basic and acidic residues" evidence="12">
    <location>
        <begin position="581"/>
        <end position="606"/>
    </location>
</feature>
<evidence type="ECO:0000256" key="5">
    <source>
        <dbReference type="ARBA" id="ARBA00022801"/>
    </source>
</evidence>
<dbReference type="Gene3D" id="4.10.800.20">
    <property type="match status" value="1"/>
</dbReference>
<feature type="compositionally biased region" description="Basic and acidic residues" evidence="12">
    <location>
        <begin position="310"/>
        <end position="319"/>
    </location>
</feature>
<feature type="region of interest" description="Disordered" evidence="12">
    <location>
        <begin position="37"/>
        <end position="287"/>
    </location>
</feature>
<feature type="region of interest" description="Disordered" evidence="12">
    <location>
        <begin position="305"/>
        <end position="372"/>
    </location>
</feature>
<dbReference type="GO" id="GO:0005829">
    <property type="term" value="C:cytosol"/>
    <property type="evidence" value="ECO:0007669"/>
    <property type="project" value="TreeGrafter"/>
</dbReference>
<feature type="compositionally biased region" description="Low complexity" evidence="12">
    <location>
        <begin position="122"/>
        <end position="132"/>
    </location>
</feature>
<dbReference type="Gene3D" id="3.20.20.140">
    <property type="entry name" value="Metal-dependent hydrolases"/>
    <property type="match status" value="1"/>
</dbReference>
<comment type="similarity">
    <text evidence="2">Belongs to the metallo-dependent hydrolases superfamily. Adenosine and AMP deaminases family.</text>
</comment>
<reference evidence="13" key="1">
    <citation type="submission" date="2021-01" db="EMBL/GenBank/DDBJ databases">
        <authorList>
            <person name="Corre E."/>
            <person name="Pelletier E."/>
            <person name="Niang G."/>
            <person name="Scheremetjew M."/>
            <person name="Finn R."/>
            <person name="Kale V."/>
            <person name="Holt S."/>
            <person name="Cochrane G."/>
            <person name="Meng A."/>
            <person name="Brown T."/>
            <person name="Cohen L."/>
        </authorList>
    </citation>
    <scope>NUCLEOTIDE SEQUENCE</scope>
    <source>
        <strain evidence="13">CCAC1681</strain>
    </source>
</reference>
<feature type="binding site" evidence="11">
    <location>
        <position position="968"/>
    </location>
    <ligand>
        <name>Zn(2+)</name>
        <dbReference type="ChEBI" id="CHEBI:29105"/>
        <note>catalytic</note>
    </ligand>
</feature>
<keyword evidence="4 11" id="KW-0479">Metal-binding</keyword>
<name>A0A7S0D868_MICPS</name>
<dbReference type="EMBL" id="HBEN01009911">
    <property type="protein sequence ID" value="CAD8443979.1"/>
    <property type="molecule type" value="Transcribed_RNA"/>
</dbReference>
<evidence type="ECO:0000256" key="4">
    <source>
        <dbReference type="ARBA" id="ARBA00022723"/>
    </source>
</evidence>
<evidence type="ECO:0000256" key="8">
    <source>
        <dbReference type="ARBA" id="ARBA00051746"/>
    </source>
</evidence>
<evidence type="ECO:0000256" key="11">
    <source>
        <dbReference type="PIRSR" id="PIRSR606329-3"/>
    </source>
</evidence>
<dbReference type="GO" id="GO:0003876">
    <property type="term" value="F:AMP deaminase activity"/>
    <property type="evidence" value="ECO:0007669"/>
    <property type="project" value="UniProtKB-EC"/>
</dbReference>